<dbReference type="EC" id="2.4.1.-" evidence="15"/>
<dbReference type="Gene3D" id="3.90.550.50">
    <property type="match status" value="1"/>
</dbReference>
<keyword evidence="7" id="KW-0812">Transmembrane</keyword>
<evidence type="ECO:0000256" key="14">
    <source>
        <dbReference type="ARBA" id="ARBA00047667"/>
    </source>
</evidence>
<keyword evidence="12" id="KW-0472">Membrane</keyword>
<evidence type="ECO:0000256" key="12">
    <source>
        <dbReference type="ARBA" id="ARBA00023136"/>
    </source>
</evidence>
<evidence type="ECO:0000256" key="11">
    <source>
        <dbReference type="ARBA" id="ARBA00023034"/>
    </source>
</evidence>
<evidence type="ECO:0000256" key="2">
    <source>
        <dbReference type="ARBA" id="ARBA00004323"/>
    </source>
</evidence>
<dbReference type="GO" id="GO:0006493">
    <property type="term" value="P:protein O-linked glycosylation"/>
    <property type="evidence" value="ECO:0007669"/>
    <property type="project" value="TreeGrafter"/>
</dbReference>
<comment type="catalytic activity">
    <reaction evidence="14">
        <text>3-O-(N-acetyl-beta-D-glucosaminyl-(1-&gt;4)-alpha-D-mannosyl)-L-threonyl-[protein] + UDP-N-acetyl-alpha-D-galactosamine = 3-O-[beta-D-GalNAc-(1-&gt;3)-beta-D-GlcNAc-(1-&gt;4)-alpha-D-Man]-L-Thr-[protein] + UDP + H(+)</text>
        <dbReference type="Rhea" id="RHEA:37667"/>
        <dbReference type="Rhea" id="RHEA-COMP:13308"/>
        <dbReference type="Rhea" id="RHEA-COMP:13618"/>
        <dbReference type="ChEBI" id="CHEBI:15378"/>
        <dbReference type="ChEBI" id="CHEBI:58223"/>
        <dbReference type="ChEBI" id="CHEBI:67138"/>
        <dbReference type="ChEBI" id="CHEBI:136709"/>
        <dbReference type="ChEBI" id="CHEBI:137540"/>
        <dbReference type="EC" id="2.4.1.313"/>
    </reaction>
</comment>
<evidence type="ECO:0000256" key="1">
    <source>
        <dbReference type="ARBA" id="ARBA00004240"/>
    </source>
</evidence>
<evidence type="ECO:0000256" key="15">
    <source>
        <dbReference type="RuleBase" id="RU363063"/>
    </source>
</evidence>
<evidence type="ECO:0000256" key="7">
    <source>
        <dbReference type="ARBA" id="ARBA00022692"/>
    </source>
</evidence>
<evidence type="ECO:0000256" key="8">
    <source>
        <dbReference type="ARBA" id="ARBA00022824"/>
    </source>
</evidence>
<dbReference type="InterPro" id="IPR002659">
    <property type="entry name" value="Glyco_trans_31"/>
</dbReference>
<sequence length="113" mass="12682">MDVYRSLSLKLLLGLSQALETTSSDWFIKTDDDSLLFPDRIISRTPPGSPRTEMIIWGNFKVNQAVMKGGKHSDLSYQSFSYPPYPCGVGYGLSRRLAEALVDLNRQGVLRLL</sequence>
<dbReference type="OrthoDB" id="8560686at2759"/>
<evidence type="ECO:0000256" key="9">
    <source>
        <dbReference type="ARBA" id="ARBA00022968"/>
    </source>
</evidence>
<reference evidence="16" key="1">
    <citation type="submission" date="2020-11" db="EMBL/GenBank/DDBJ databases">
        <authorList>
            <person name="Tran Van P."/>
        </authorList>
    </citation>
    <scope>NUCLEOTIDE SEQUENCE</scope>
</reference>
<organism evidence="16">
    <name type="scientific">Cyprideis torosa</name>
    <dbReference type="NCBI Taxonomy" id="163714"/>
    <lineage>
        <taxon>Eukaryota</taxon>
        <taxon>Metazoa</taxon>
        <taxon>Ecdysozoa</taxon>
        <taxon>Arthropoda</taxon>
        <taxon>Crustacea</taxon>
        <taxon>Oligostraca</taxon>
        <taxon>Ostracoda</taxon>
        <taxon>Podocopa</taxon>
        <taxon>Podocopida</taxon>
        <taxon>Cytherocopina</taxon>
        <taxon>Cytheroidea</taxon>
        <taxon>Cytherideidae</taxon>
        <taxon>Cyprideis</taxon>
    </lineage>
</organism>
<proteinExistence type="inferred from homology"/>
<accession>A0A7R8ZYF1</accession>
<dbReference type="GO" id="GO:0005783">
    <property type="term" value="C:endoplasmic reticulum"/>
    <property type="evidence" value="ECO:0007669"/>
    <property type="project" value="UniProtKB-SubCell"/>
</dbReference>
<keyword evidence="8" id="KW-0256">Endoplasmic reticulum</keyword>
<evidence type="ECO:0000256" key="10">
    <source>
        <dbReference type="ARBA" id="ARBA00022989"/>
    </source>
</evidence>
<dbReference type="PANTHER" id="PTHR11214">
    <property type="entry name" value="BETA-1,3-N-ACETYLGLUCOSAMINYLTRANSFERASE"/>
    <property type="match status" value="1"/>
</dbReference>
<dbReference type="AlphaFoldDB" id="A0A7R8ZYF1"/>
<gene>
    <name evidence="16" type="ORF">CTOB1V02_LOCUS16868</name>
</gene>
<keyword evidence="6" id="KW-0808">Transferase</keyword>
<name>A0A7R8ZYF1_9CRUS</name>
<keyword evidence="13" id="KW-0325">Glycoprotein</keyword>
<dbReference type="PANTHER" id="PTHR11214:SF219">
    <property type="entry name" value="UDP-GALNAC:BETA-1,3-N-ACETYLGALACTOSAMINYLTRANSFERASE 2"/>
    <property type="match status" value="1"/>
</dbReference>
<evidence type="ECO:0000256" key="3">
    <source>
        <dbReference type="ARBA" id="ARBA00004922"/>
    </source>
</evidence>
<feature type="non-terminal residue" evidence="16">
    <location>
        <position position="113"/>
    </location>
</feature>
<keyword evidence="10" id="KW-1133">Transmembrane helix</keyword>
<comment type="subcellular location">
    <subcellularLocation>
        <location evidence="1">Endoplasmic reticulum</location>
    </subcellularLocation>
    <subcellularLocation>
        <location evidence="2 15">Golgi apparatus membrane</location>
        <topology evidence="2 15">Single-pass type II membrane protein</topology>
    </subcellularLocation>
</comment>
<dbReference type="EMBL" id="OB714676">
    <property type="protein sequence ID" value="CAD7239053.1"/>
    <property type="molecule type" value="Genomic_DNA"/>
</dbReference>
<evidence type="ECO:0000256" key="13">
    <source>
        <dbReference type="ARBA" id="ARBA00023180"/>
    </source>
</evidence>
<dbReference type="GO" id="GO:0008194">
    <property type="term" value="F:UDP-glycosyltransferase activity"/>
    <property type="evidence" value="ECO:0007669"/>
    <property type="project" value="TreeGrafter"/>
</dbReference>
<keyword evidence="9" id="KW-0735">Signal-anchor</keyword>
<evidence type="ECO:0000256" key="6">
    <source>
        <dbReference type="ARBA" id="ARBA00022679"/>
    </source>
</evidence>
<keyword evidence="11 15" id="KW-0333">Golgi apparatus</keyword>
<comment type="similarity">
    <text evidence="4 15">Belongs to the glycosyltransferase 31 family.</text>
</comment>
<comment type="pathway">
    <text evidence="3">Protein modification; protein glycosylation.</text>
</comment>
<dbReference type="GO" id="GO:0000139">
    <property type="term" value="C:Golgi membrane"/>
    <property type="evidence" value="ECO:0007669"/>
    <property type="project" value="UniProtKB-SubCell"/>
</dbReference>
<protein>
    <recommendedName>
        <fullName evidence="15">Hexosyltransferase</fullName>
        <ecNumber evidence="15">2.4.1.-</ecNumber>
    </recommendedName>
</protein>
<evidence type="ECO:0000256" key="5">
    <source>
        <dbReference type="ARBA" id="ARBA00022676"/>
    </source>
</evidence>
<evidence type="ECO:0000313" key="16">
    <source>
        <dbReference type="EMBL" id="CAD7239053.1"/>
    </source>
</evidence>
<evidence type="ECO:0000256" key="4">
    <source>
        <dbReference type="ARBA" id="ARBA00008661"/>
    </source>
</evidence>
<dbReference type="GO" id="GO:0016758">
    <property type="term" value="F:hexosyltransferase activity"/>
    <property type="evidence" value="ECO:0007669"/>
    <property type="project" value="InterPro"/>
</dbReference>
<keyword evidence="5 15" id="KW-0328">Glycosyltransferase</keyword>
<dbReference type="Pfam" id="PF01762">
    <property type="entry name" value="Galactosyl_T"/>
    <property type="match status" value="1"/>
</dbReference>